<dbReference type="NCBIfam" id="TIGR01349">
    <property type="entry name" value="PDHac_trf_mito"/>
    <property type="match status" value="1"/>
</dbReference>
<keyword evidence="8" id="KW-0808">Transferase</keyword>
<dbReference type="FunFam" id="2.40.50.100:FF:000010">
    <property type="entry name" value="Acetyltransferase component of pyruvate dehydrogenase complex"/>
    <property type="match status" value="1"/>
</dbReference>
<dbReference type="SUPFAM" id="SSF52777">
    <property type="entry name" value="CoA-dependent acyltransferases"/>
    <property type="match status" value="1"/>
</dbReference>
<accession>Q6KCM0</accession>
<evidence type="ECO:0000256" key="3">
    <source>
        <dbReference type="ARBA" id="ARBA00013114"/>
    </source>
</evidence>
<dbReference type="PROSITE" id="PS50968">
    <property type="entry name" value="BIOTINYL_LIPOYL"/>
    <property type="match status" value="1"/>
</dbReference>
<dbReference type="InterPro" id="IPR001078">
    <property type="entry name" value="2-oxoacid_DH_actylTfrase"/>
</dbReference>
<dbReference type="GO" id="GO:0004742">
    <property type="term" value="F:dihydrolipoyllysine-residue acetyltransferase activity"/>
    <property type="evidence" value="ECO:0007669"/>
    <property type="project" value="UniProtKB-EC"/>
</dbReference>
<keyword evidence="4" id="KW-0450">Lipoyl</keyword>
<dbReference type="Gene3D" id="2.40.50.100">
    <property type="match status" value="1"/>
</dbReference>
<evidence type="ECO:0000259" key="7">
    <source>
        <dbReference type="PROSITE" id="PS50968"/>
    </source>
</evidence>
<dbReference type="InterPro" id="IPR006257">
    <property type="entry name" value="LAT1"/>
</dbReference>
<dbReference type="AlphaFoldDB" id="Q6KCM0"/>
<organism evidence="8">
    <name type="scientific">Euglena gracilis</name>
    <dbReference type="NCBI Taxonomy" id="3039"/>
    <lineage>
        <taxon>Eukaryota</taxon>
        <taxon>Discoba</taxon>
        <taxon>Euglenozoa</taxon>
        <taxon>Euglenida</taxon>
        <taxon>Spirocuta</taxon>
        <taxon>Euglenophyceae</taxon>
        <taxon>Euglenales</taxon>
        <taxon>Euglenaceae</taxon>
        <taxon>Euglena</taxon>
    </lineage>
</organism>
<dbReference type="Pfam" id="PF00364">
    <property type="entry name" value="Biotin_lipoyl"/>
    <property type="match status" value="1"/>
</dbReference>
<protein>
    <recommendedName>
        <fullName evidence="3">dihydrolipoyllysine-residue acetyltransferase</fullName>
        <ecNumber evidence="3">2.3.1.12</ecNumber>
    </recommendedName>
</protein>
<name>Q6KCM0_EUGGR</name>
<feature type="region of interest" description="Disordered" evidence="6">
    <location>
        <begin position="108"/>
        <end position="158"/>
    </location>
</feature>
<keyword evidence="5 8" id="KW-0012">Acyltransferase</keyword>
<comment type="similarity">
    <text evidence="2">Belongs to the 2-oxoacid dehydrogenase family.</text>
</comment>
<evidence type="ECO:0000256" key="6">
    <source>
        <dbReference type="SAM" id="MobiDB-lite"/>
    </source>
</evidence>
<proteinExistence type="evidence at transcript level"/>
<dbReference type="EC" id="2.3.1.12" evidence="3"/>
<dbReference type="InterPro" id="IPR011053">
    <property type="entry name" value="Single_hybrid_motif"/>
</dbReference>
<evidence type="ECO:0000256" key="1">
    <source>
        <dbReference type="ARBA" id="ARBA00001938"/>
    </source>
</evidence>
<dbReference type="PANTHER" id="PTHR23151">
    <property type="entry name" value="DIHYDROLIPOAMIDE ACETYL/SUCCINYL-TRANSFERASE-RELATED"/>
    <property type="match status" value="1"/>
</dbReference>
<dbReference type="EMBL" id="AJ620470">
    <property type="protein sequence ID" value="CAF05588.1"/>
    <property type="molecule type" value="mRNA"/>
</dbReference>
<evidence type="ECO:0000313" key="8">
    <source>
        <dbReference type="EMBL" id="CAF05588.1"/>
    </source>
</evidence>
<dbReference type="GO" id="GO:0045254">
    <property type="term" value="C:pyruvate dehydrogenase complex"/>
    <property type="evidence" value="ECO:0007669"/>
    <property type="project" value="InterPro"/>
</dbReference>
<dbReference type="SUPFAM" id="SSF51230">
    <property type="entry name" value="Single hybrid motif"/>
    <property type="match status" value="1"/>
</dbReference>
<dbReference type="Gene3D" id="4.10.320.10">
    <property type="entry name" value="E3-binding domain"/>
    <property type="match status" value="1"/>
</dbReference>
<evidence type="ECO:0000256" key="2">
    <source>
        <dbReference type="ARBA" id="ARBA00007317"/>
    </source>
</evidence>
<dbReference type="SUPFAM" id="SSF47005">
    <property type="entry name" value="Peripheral subunit-binding domain of 2-oxo acid dehydrogenase complex"/>
    <property type="match status" value="1"/>
</dbReference>
<comment type="cofactor">
    <cofactor evidence="1">
        <name>(R)-lipoate</name>
        <dbReference type="ChEBI" id="CHEBI:83088"/>
    </cofactor>
</comment>
<dbReference type="CDD" id="cd06849">
    <property type="entry name" value="lipoyl_domain"/>
    <property type="match status" value="1"/>
</dbReference>
<evidence type="ECO:0000256" key="4">
    <source>
        <dbReference type="ARBA" id="ARBA00022823"/>
    </source>
</evidence>
<dbReference type="PANTHER" id="PTHR23151:SF90">
    <property type="entry name" value="DIHYDROLIPOYLLYSINE-RESIDUE ACETYLTRANSFERASE COMPONENT OF PYRUVATE DEHYDROGENASE COMPLEX, MITOCHONDRIAL-RELATED"/>
    <property type="match status" value="1"/>
</dbReference>
<feature type="domain" description="Lipoyl-binding" evidence="7">
    <location>
        <begin position="20"/>
        <end position="97"/>
    </location>
</feature>
<dbReference type="InterPro" id="IPR023213">
    <property type="entry name" value="CAT-like_dom_sf"/>
</dbReference>
<dbReference type="InterPro" id="IPR045257">
    <property type="entry name" value="E2/Pdx1"/>
</dbReference>
<dbReference type="Pfam" id="PF00198">
    <property type="entry name" value="2-oxoacid_dh"/>
    <property type="match status" value="1"/>
</dbReference>
<dbReference type="InterPro" id="IPR000089">
    <property type="entry name" value="Biotin_lipoyl"/>
</dbReference>
<reference evidence="8" key="1">
    <citation type="journal article" date="2004" name="J. Biol. Chem.">
        <title>Euglena gracilis rhodoquinone:ubiquinone ratio and mitochondrial proteome differ under aerobic and anaerobic conditions.</title>
        <authorList>
            <person name="Hoffmeister M."/>
            <person name="van der Klei A."/>
            <person name="Rotte C."/>
            <person name="van Grinsven C."/>
            <person name="oen W.A."/>
            <person name="van Hellmond J.J."/>
            <person name="Henze K."/>
            <person name="Tielens A.G.M."/>
            <person name="Martin W."/>
        </authorList>
    </citation>
    <scope>NUCLEOTIDE SEQUENCE</scope>
    <source>
        <strain evidence="8">SAG1224-5/25</strain>
    </source>
</reference>
<dbReference type="InterPro" id="IPR036625">
    <property type="entry name" value="E3-bd_dom_sf"/>
</dbReference>
<dbReference type="FunFam" id="3.30.559.10:FF:000003">
    <property type="entry name" value="Acetyltransferase component of pyruvate dehydrogenase complex"/>
    <property type="match status" value="1"/>
</dbReference>
<evidence type="ECO:0000256" key="5">
    <source>
        <dbReference type="ARBA" id="ARBA00023315"/>
    </source>
</evidence>
<dbReference type="Gene3D" id="3.30.559.10">
    <property type="entry name" value="Chloramphenicol acetyltransferase-like domain"/>
    <property type="match status" value="1"/>
</dbReference>
<sequence length="434" mass="45327">MLPRRLLVPLFQAARTRGYAEKILMPALSPTMEAGTIATWKKKVGDKLRPGDVLCSVETDKATLDFEWAGDEGIVAQLALEPGHEPVPVGTPIAVLADDESDLPAAKAMDLSQGTSKAAKSSPAAPAAAAPPSEAPAVKAPSSSPKSEGVKPEPYTSAKVRASPAAMAVFAKHIQGTGPNGRIVEADVEAFLKDAGSGKVAGAAATPAPSAAGTLPAQYEDTPASLMRKSIASRLTASKVEIPHFYLTVDVAVEKMKEMVAALNAGAKDKEYKITVNDFLVKACALACKKVPAANSQWHGDKIRRFHSVDISVAVATPTGLITPVVYNADLKGLKEISNDIRTLAALAREGKLTPEQYIGGTFTISNLGSYGVKHFTAIINPPQACILAVGAAQENGLMSVTLSCDHRVVDGAVGATWLQAFKGYVETPSSLLL</sequence>
<feature type="compositionally biased region" description="Low complexity" evidence="6">
    <location>
        <begin position="116"/>
        <end position="147"/>
    </location>
</feature>
<dbReference type="GO" id="GO:0006086">
    <property type="term" value="P:pyruvate decarboxylation to acetyl-CoA"/>
    <property type="evidence" value="ECO:0007669"/>
    <property type="project" value="InterPro"/>
</dbReference>